<dbReference type="InterPro" id="IPR013360">
    <property type="entry name" value="Pilus_4_PilW"/>
</dbReference>
<name>A0A1I4V2C4_9GAMM</name>
<keyword evidence="7" id="KW-1185">Reference proteome</keyword>
<evidence type="ECO:0000313" key="6">
    <source>
        <dbReference type="EMBL" id="SFM95404.1"/>
    </source>
</evidence>
<protein>
    <submittedName>
        <fullName evidence="6">Type IV pilus assembly protein PilF</fullName>
    </submittedName>
</protein>
<evidence type="ECO:0000256" key="3">
    <source>
        <dbReference type="PROSITE-ProRule" id="PRU00339"/>
    </source>
</evidence>
<dbReference type="STRING" id="578942.SAMN05216289_10153"/>
<dbReference type="RefSeq" id="WP_092403889.1">
    <property type="nucleotide sequence ID" value="NZ_FOVF01000001.1"/>
</dbReference>
<feature type="repeat" description="TPR" evidence="3">
    <location>
        <begin position="147"/>
        <end position="180"/>
    </location>
</feature>
<dbReference type="EMBL" id="FOVF01000001">
    <property type="protein sequence ID" value="SFM95404.1"/>
    <property type="molecule type" value="Genomic_DNA"/>
</dbReference>
<gene>
    <name evidence="6" type="ORF">SAMN05216289_10153</name>
</gene>
<keyword evidence="5" id="KW-0732">Signal</keyword>
<feature type="repeat" description="TPR" evidence="3">
    <location>
        <begin position="77"/>
        <end position="110"/>
    </location>
</feature>
<keyword evidence="1" id="KW-0677">Repeat</keyword>
<dbReference type="InterPro" id="IPR050498">
    <property type="entry name" value="Ycf3"/>
</dbReference>
<dbReference type="Pfam" id="PF14559">
    <property type="entry name" value="TPR_19"/>
    <property type="match status" value="1"/>
</dbReference>
<dbReference type="NCBIfam" id="TIGR02521">
    <property type="entry name" value="type_IV_pilW"/>
    <property type="match status" value="1"/>
</dbReference>
<dbReference type="PROSITE" id="PS51257">
    <property type="entry name" value="PROKAR_LIPOPROTEIN"/>
    <property type="match status" value="1"/>
</dbReference>
<dbReference type="InterPro" id="IPR019734">
    <property type="entry name" value="TPR_rpt"/>
</dbReference>
<evidence type="ECO:0000256" key="5">
    <source>
        <dbReference type="SAM" id="SignalP"/>
    </source>
</evidence>
<feature type="chain" id="PRO_5011538643" evidence="5">
    <location>
        <begin position="24"/>
        <end position="260"/>
    </location>
</feature>
<dbReference type="PANTHER" id="PTHR44858:SF1">
    <property type="entry name" value="UDP-N-ACETYLGLUCOSAMINE--PEPTIDE N-ACETYLGLUCOSAMINYLTRANSFERASE SPINDLY-RELATED"/>
    <property type="match status" value="1"/>
</dbReference>
<dbReference type="Proteomes" id="UP000198575">
    <property type="component" value="Unassembled WGS sequence"/>
</dbReference>
<organism evidence="6 7">
    <name type="scientific">Dokdonella immobilis</name>
    <dbReference type="NCBI Taxonomy" id="578942"/>
    <lineage>
        <taxon>Bacteria</taxon>
        <taxon>Pseudomonadati</taxon>
        <taxon>Pseudomonadota</taxon>
        <taxon>Gammaproteobacteria</taxon>
        <taxon>Lysobacterales</taxon>
        <taxon>Rhodanobacteraceae</taxon>
        <taxon>Dokdonella</taxon>
    </lineage>
</organism>
<evidence type="ECO:0000256" key="1">
    <source>
        <dbReference type="ARBA" id="ARBA00022737"/>
    </source>
</evidence>
<dbReference type="Pfam" id="PF13432">
    <property type="entry name" value="TPR_16"/>
    <property type="match status" value="1"/>
</dbReference>
<keyword evidence="2 3" id="KW-0802">TPR repeat</keyword>
<dbReference type="Gene3D" id="1.25.40.10">
    <property type="entry name" value="Tetratricopeptide repeat domain"/>
    <property type="match status" value="1"/>
</dbReference>
<evidence type="ECO:0000313" key="7">
    <source>
        <dbReference type="Proteomes" id="UP000198575"/>
    </source>
</evidence>
<dbReference type="SMART" id="SM00028">
    <property type="entry name" value="TPR"/>
    <property type="match status" value="3"/>
</dbReference>
<dbReference type="PROSITE" id="PS50005">
    <property type="entry name" value="TPR"/>
    <property type="match status" value="3"/>
</dbReference>
<dbReference type="PANTHER" id="PTHR44858">
    <property type="entry name" value="TETRATRICOPEPTIDE REPEAT PROTEIN 6"/>
    <property type="match status" value="1"/>
</dbReference>
<dbReference type="AlphaFoldDB" id="A0A1I4V2C4"/>
<evidence type="ECO:0000256" key="4">
    <source>
        <dbReference type="SAM" id="MobiDB-lite"/>
    </source>
</evidence>
<reference evidence="6 7" key="1">
    <citation type="submission" date="2016-10" db="EMBL/GenBank/DDBJ databases">
        <authorList>
            <person name="de Groot N.N."/>
        </authorList>
    </citation>
    <scope>NUCLEOTIDE SEQUENCE [LARGE SCALE GENOMIC DNA]</scope>
    <source>
        <strain evidence="6 7">CGMCC 1.7659</strain>
    </source>
</reference>
<dbReference type="InterPro" id="IPR011990">
    <property type="entry name" value="TPR-like_helical_dom_sf"/>
</dbReference>
<feature type="compositionally biased region" description="Basic and acidic residues" evidence="4">
    <location>
        <begin position="237"/>
        <end position="252"/>
    </location>
</feature>
<dbReference type="SUPFAM" id="SSF48452">
    <property type="entry name" value="TPR-like"/>
    <property type="match status" value="1"/>
</dbReference>
<feature type="signal peptide" evidence="5">
    <location>
        <begin position="1"/>
        <end position="23"/>
    </location>
</feature>
<evidence type="ECO:0000256" key="2">
    <source>
        <dbReference type="ARBA" id="ARBA00022803"/>
    </source>
</evidence>
<feature type="region of interest" description="Disordered" evidence="4">
    <location>
        <begin position="237"/>
        <end position="260"/>
    </location>
</feature>
<accession>A0A1I4V2C4</accession>
<feature type="repeat" description="TPR" evidence="3">
    <location>
        <begin position="43"/>
        <end position="76"/>
    </location>
</feature>
<dbReference type="OrthoDB" id="9814042at2"/>
<proteinExistence type="predicted"/>
<sequence length="260" mass="28563">MRHEGRFIAVFLALMLAACATGAGSGGRPVAQADPESPKAKAAALYTDLGQKYLAQGKLEVALENLNKALAADVNHADAHTVIALLYERIGDNAKAEEHYRRAAQLMPKSGNENNNYGAFLCKLGRYDESLTYFVRAVADPFYQTPVVALTNSGTCAIKAGKLDVAERDLRAALERDPDNSEALFQMATTLYRKEDFFRARAFIQRYEAVGQQGADALMLGRNIELRLGNGKTAQDYTRRLRERFPDSEQARSLDTPGSP</sequence>